<dbReference type="CDD" id="cd06257">
    <property type="entry name" value="DnaJ"/>
    <property type="match status" value="1"/>
</dbReference>
<comment type="caution">
    <text evidence="3">The sequence shown here is derived from an EMBL/GenBank/DDBJ whole genome shotgun (WGS) entry which is preliminary data.</text>
</comment>
<dbReference type="SMART" id="SM00271">
    <property type="entry name" value="DnaJ"/>
    <property type="match status" value="1"/>
</dbReference>
<dbReference type="Proteomes" id="UP000094009">
    <property type="component" value="Unassembled WGS sequence"/>
</dbReference>
<dbReference type="SUPFAM" id="SSF46565">
    <property type="entry name" value="Chaperone J-domain"/>
    <property type="match status" value="1"/>
</dbReference>
<evidence type="ECO:0000313" key="4">
    <source>
        <dbReference type="Proteomes" id="UP000094009"/>
    </source>
</evidence>
<dbReference type="EMBL" id="JPVZ01000011">
    <property type="protein sequence ID" value="OAZ08086.1"/>
    <property type="molecule type" value="Genomic_DNA"/>
</dbReference>
<reference evidence="3 4" key="1">
    <citation type="submission" date="2014-07" db="EMBL/GenBank/DDBJ databases">
        <title>Draft genome sequence of Thalassospira tepidiphila 1-1B.</title>
        <authorList>
            <person name="Lai Q."/>
            <person name="Shao Z."/>
        </authorList>
    </citation>
    <scope>NUCLEOTIDE SEQUENCE [LARGE SCALE GENOMIC DNA]</scope>
    <source>
        <strain evidence="3 4">MCCC 1A03514</strain>
    </source>
</reference>
<feature type="region of interest" description="Disordered" evidence="1">
    <location>
        <begin position="184"/>
        <end position="210"/>
    </location>
</feature>
<dbReference type="PANTHER" id="PTHR24074">
    <property type="entry name" value="CO-CHAPERONE PROTEIN DJLA"/>
    <property type="match status" value="1"/>
</dbReference>
<evidence type="ECO:0000256" key="1">
    <source>
        <dbReference type="SAM" id="MobiDB-lite"/>
    </source>
</evidence>
<dbReference type="Gene3D" id="1.10.287.110">
    <property type="entry name" value="DnaJ domain"/>
    <property type="match status" value="1"/>
</dbReference>
<dbReference type="PRINTS" id="PR00625">
    <property type="entry name" value="JDOMAIN"/>
</dbReference>
<protein>
    <recommendedName>
        <fullName evidence="2">J domain-containing protein</fullName>
    </recommendedName>
</protein>
<dbReference type="InterPro" id="IPR050817">
    <property type="entry name" value="DjlA_DnaK_co-chaperone"/>
</dbReference>
<gene>
    <name evidence="3" type="ORF">TH4_18745</name>
</gene>
<evidence type="ECO:0000259" key="2">
    <source>
        <dbReference type="PROSITE" id="PS50076"/>
    </source>
</evidence>
<organism evidence="3 4">
    <name type="scientific">Thalassospira tepidiphila MCCC 1A03514</name>
    <dbReference type="NCBI Taxonomy" id="1177930"/>
    <lineage>
        <taxon>Bacteria</taxon>
        <taxon>Pseudomonadati</taxon>
        <taxon>Pseudomonadota</taxon>
        <taxon>Alphaproteobacteria</taxon>
        <taxon>Rhodospirillales</taxon>
        <taxon>Thalassospiraceae</taxon>
        <taxon>Thalassospira</taxon>
    </lineage>
</organism>
<dbReference type="InterPro" id="IPR001623">
    <property type="entry name" value="DnaJ_domain"/>
</dbReference>
<proteinExistence type="predicted"/>
<accession>A0A853KVU7</accession>
<sequence>MVEAYPLSWPQGFKRTESSRRRMAPFGKADRHNGYKRRLTVADGLQRLIEQLEMMGAINYVISSNVELRNDGLPRSGRRKPDDPGVAIYFQFCGKAHCLPCDRWDTVADNLAAVAKHIEALRGMDRWGVGDLEMAFAGFKTLPPPGGGVPVDEAAQHRNWWDVLGVDPDATPDKVREAFRRLAKKHHPDRGGSPETMAELNTAYQEGMER</sequence>
<dbReference type="AlphaFoldDB" id="A0A853KVU7"/>
<dbReference type="InterPro" id="IPR036869">
    <property type="entry name" value="J_dom_sf"/>
</dbReference>
<dbReference type="Pfam" id="PF00226">
    <property type="entry name" value="DnaJ"/>
    <property type="match status" value="1"/>
</dbReference>
<dbReference type="RefSeq" id="WP_245227998.1">
    <property type="nucleotide sequence ID" value="NZ_JPVZ01000011.1"/>
</dbReference>
<name>A0A853KVU7_9PROT</name>
<evidence type="ECO:0000313" key="3">
    <source>
        <dbReference type="EMBL" id="OAZ08086.1"/>
    </source>
</evidence>
<dbReference type="PROSITE" id="PS50076">
    <property type="entry name" value="DNAJ_2"/>
    <property type="match status" value="1"/>
</dbReference>
<feature type="domain" description="J" evidence="2">
    <location>
        <begin position="159"/>
        <end position="210"/>
    </location>
</feature>